<evidence type="ECO:0000313" key="3">
    <source>
        <dbReference type="EMBL" id="EKX61266.1"/>
    </source>
</evidence>
<keyword evidence="2" id="KW-0472">Membrane</keyword>
<dbReference type="EMBL" id="AEJC01000611">
    <property type="protein sequence ID" value="EKX61266.1"/>
    <property type="molecule type" value="Genomic_DNA"/>
</dbReference>
<dbReference type="PATRIC" id="fig|698759.3.peg.8014"/>
<organism evidence="3 4">
    <name type="scientific">Streptomyces ipomoeae 91-03</name>
    <dbReference type="NCBI Taxonomy" id="698759"/>
    <lineage>
        <taxon>Bacteria</taxon>
        <taxon>Bacillati</taxon>
        <taxon>Actinomycetota</taxon>
        <taxon>Actinomycetes</taxon>
        <taxon>Kitasatosporales</taxon>
        <taxon>Streptomycetaceae</taxon>
        <taxon>Streptomyces</taxon>
    </lineage>
</organism>
<evidence type="ECO:0000256" key="2">
    <source>
        <dbReference type="SAM" id="Phobius"/>
    </source>
</evidence>
<accession>L1KKE6</accession>
<gene>
    <name evidence="3" type="ORF">STRIP9103_00961</name>
</gene>
<reference evidence="3 4" key="1">
    <citation type="submission" date="2012-11" db="EMBL/GenBank/DDBJ databases">
        <authorList>
            <person name="Huguet-Tapia J.C."/>
            <person name="Durkin A.S."/>
            <person name="Pettis G.S."/>
            <person name="Badger J.H."/>
        </authorList>
    </citation>
    <scope>NUCLEOTIDE SEQUENCE [LARGE SCALE GENOMIC DNA]</scope>
    <source>
        <strain evidence="3 4">91-03</strain>
    </source>
</reference>
<proteinExistence type="predicted"/>
<feature type="transmembrane region" description="Helical" evidence="2">
    <location>
        <begin position="80"/>
        <end position="100"/>
    </location>
</feature>
<feature type="region of interest" description="Disordered" evidence="1">
    <location>
        <begin position="107"/>
        <end position="131"/>
    </location>
</feature>
<dbReference type="AlphaFoldDB" id="L1KKE6"/>
<protein>
    <submittedName>
        <fullName evidence="3">Uncharacterized protein</fullName>
    </submittedName>
</protein>
<sequence length="131" mass="12778">MSLSLAALAVMPDPTALGVALALGGGVIAPCLTVRISLVGRIMPASMLTEAHSGIATVPVAANAVGGATAGTIVDRPGGVLWAFVMAGTVVALAAVTAVWPSGPITRADTEAEEATSAEAKGDTSQPCGQL</sequence>
<dbReference type="SUPFAM" id="SSF103473">
    <property type="entry name" value="MFS general substrate transporter"/>
    <property type="match status" value="1"/>
</dbReference>
<evidence type="ECO:0000256" key="1">
    <source>
        <dbReference type="SAM" id="MobiDB-lite"/>
    </source>
</evidence>
<name>L1KKE6_9ACTN</name>
<keyword evidence="2" id="KW-1133">Transmembrane helix</keyword>
<dbReference type="Proteomes" id="UP000010411">
    <property type="component" value="Unassembled WGS sequence"/>
</dbReference>
<evidence type="ECO:0000313" key="4">
    <source>
        <dbReference type="Proteomes" id="UP000010411"/>
    </source>
</evidence>
<dbReference type="InterPro" id="IPR036259">
    <property type="entry name" value="MFS_trans_sf"/>
</dbReference>
<comment type="caution">
    <text evidence="3">The sequence shown here is derived from an EMBL/GenBank/DDBJ whole genome shotgun (WGS) entry which is preliminary data.</text>
</comment>
<keyword evidence="2" id="KW-0812">Transmembrane</keyword>
<keyword evidence="4" id="KW-1185">Reference proteome</keyword>